<protein>
    <recommendedName>
        <fullName evidence="3">STAS/SEC14 domain-containing protein</fullName>
    </recommendedName>
</protein>
<dbReference type="Proteomes" id="UP000475249">
    <property type="component" value="Unassembled WGS sequence"/>
</dbReference>
<name>A0A6L9E7U7_9FLAO</name>
<evidence type="ECO:0000313" key="2">
    <source>
        <dbReference type="Proteomes" id="UP000475249"/>
    </source>
</evidence>
<keyword evidence="2" id="KW-1185">Reference proteome</keyword>
<sequence length="131" mass="14891">MIHSLTNNLLAVHELDIGVFRFYPNLVISEIKEGTVVTFEKALPLFSIGMEYYDMDTSLVYISDRKNSYSIDPTLHMEAKEIFSNLIGYGVVAYNEMSRKIAALEQKFVACPMGVFNSLDEAKIWAQDLLK</sequence>
<gene>
    <name evidence="1" type="ORF">GTQ38_02260</name>
</gene>
<comment type="caution">
    <text evidence="1">The sequence shown here is derived from an EMBL/GenBank/DDBJ whole genome shotgun (WGS) entry which is preliminary data.</text>
</comment>
<accession>A0A6L9E7U7</accession>
<dbReference type="AlphaFoldDB" id="A0A6L9E7U7"/>
<reference evidence="1 2" key="1">
    <citation type="submission" date="2020-01" db="EMBL/GenBank/DDBJ databases">
        <title>Bacteria diversity of Porities sp.</title>
        <authorList>
            <person name="Wang G."/>
        </authorList>
    </citation>
    <scope>NUCLEOTIDE SEQUENCE [LARGE SCALE GENOMIC DNA]</scope>
    <source>
        <strain evidence="1 2">R33</strain>
    </source>
</reference>
<organism evidence="1 2">
    <name type="scientific">Poritiphilus flavus</name>
    <dbReference type="NCBI Taxonomy" id="2697053"/>
    <lineage>
        <taxon>Bacteria</taxon>
        <taxon>Pseudomonadati</taxon>
        <taxon>Bacteroidota</taxon>
        <taxon>Flavobacteriia</taxon>
        <taxon>Flavobacteriales</taxon>
        <taxon>Flavobacteriaceae</taxon>
        <taxon>Poritiphilus</taxon>
    </lineage>
</organism>
<evidence type="ECO:0008006" key="3">
    <source>
        <dbReference type="Google" id="ProtNLM"/>
    </source>
</evidence>
<proteinExistence type="predicted"/>
<dbReference type="RefSeq" id="WP_161433593.1">
    <property type="nucleotide sequence ID" value="NZ_WXYO01000001.1"/>
</dbReference>
<dbReference type="EMBL" id="WXYO01000001">
    <property type="protein sequence ID" value="NAS10806.1"/>
    <property type="molecule type" value="Genomic_DNA"/>
</dbReference>
<evidence type="ECO:0000313" key="1">
    <source>
        <dbReference type="EMBL" id="NAS10806.1"/>
    </source>
</evidence>